<accession>A0ABP1R9L7</accession>
<sequence length="109" mass="12013">MTLIYKLIMEKGSQKGDPILLRSSILTKHELNLALDQVNRVSVSESDVNIDISGINYCNSQSSAEWTHNARNIGAKGEFAVSVQDLCKSYEEGHPVLSNLSMSVRKGTM</sequence>
<evidence type="ECO:0000313" key="1">
    <source>
        <dbReference type="EMBL" id="CAL8123133.1"/>
    </source>
</evidence>
<keyword evidence="2" id="KW-1185">Reference proteome</keyword>
<comment type="caution">
    <text evidence="1">The sequence shown here is derived from an EMBL/GenBank/DDBJ whole genome shotgun (WGS) entry which is preliminary data.</text>
</comment>
<dbReference type="EMBL" id="CAXLJM020000068">
    <property type="protein sequence ID" value="CAL8123133.1"/>
    <property type="molecule type" value="Genomic_DNA"/>
</dbReference>
<gene>
    <name evidence="1" type="ORF">ODALV1_LOCUS20103</name>
</gene>
<proteinExistence type="predicted"/>
<organism evidence="1 2">
    <name type="scientific">Orchesella dallaii</name>
    <dbReference type="NCBI Taxonomy" id="48710"/>
    <lineage>
        <taxon>Eukaryota</taxon>
        <taxon>Metazoa</taxon>
        <taxon>Ecdysozoa</taxon>
        <taxon>Arthropoda</taxon>
        <taxon>Hexapoda</taxon>
        <taxon>Collembola</taxon>
        <taxon>Entomobryomorpha</taxon>
        <taxon>Entomobryoidea</taxon>
        <taxon>Orchesellidae</taxon>
        <taxon>Orchesellinae</taxon>
        <taxon>Orchesella</taxon>
    </lineage>
</organism>
<name>A0ABP1R9L7_9HEXA</name>
<protein>
    <submittedName>
        <fullName evidence="1">Uncharacterized protein</fullName>
    </submittedName>
</protein>
<dbReference type="Proteomes" id="UP001642540">
    <property type="component" value="Unassembled WGS sequence"/>
</dbReference>
<evidence type="ECO:0000313" key="2">
    <source>
        <dbReference type="Proteomes" id="UP001642540"/>
    </source>
</evidence>
<reference evidence="1 2" key="1">
    <citation type="submission" date="2024-08" db="EMBL/GenBank/DDBJ databases">
        <authorList>
            <person name="Cucini C."/>
            <person name="Frati F."/>
        </authorList>
    </citation>
    <scope>NUCLEOTIDE SEQUENCE [LARGE SCALE GENOMIC DNA]</scope>
</reference>